<dbReference type="STRING" id="320771.Cflav_PD2058"/>
<evidence type="ECO:0000313" key="3">
    <source>
        <dbReference type="Proteomes" id="UP000003688"/>
    </source>
</evidence>
<protein>
    <submittedName>
        <fullName evidence="2">Uncharacterized protein</fullName>
    </submittedName>
</protein>
<keyword evidence="3" id="KW-1185">Reference proteome</keyword>
<proteinExistence type="predicted"/>
<keyword evidence="1" id="KW-0175">Coiled coil</keyword>
<dbReference type="EMBL" id="ABOX02000034">
    <property type="protein sequence ID" value="EEF59009.1"/>
    <property type="molecule type" value="Genomic_DNA"/>
</dbReference>
<sequence length="286" mass="31879" precursor="true">MKSFRLLIIILGAAVVFALVAMVWQARTIRNLRTEEAALREDLRSTLAVALDKTPTSAAEQAQRERLELIKLRHETRDLRERLAEARAQQPTGFKGLIRSLLSSHATPPLHLRPEYKGLEKNLTNTYAQAMRGVNNGTNEYVRFLSLHTAAKTSLAMGRTEEARRFAEDAMTLNEKYSHGSPEKASGDVVHDANLVLGRIAVEEGRLEDAKRHLLAAGHNTGSPVLGSFGPNMGLAKDLLEHGEPATVLEYFELCRKFWGENAKLDEWKKEVEAGRIPDFGGNLIY</sequence>
<dbReference type="OrthoDB" id="9182486at2"/>
<evidence type="ECO:0000313" key="2">
    <source>
        <dbReference type="EMBL" id="EEF59009.1"/>
    </source>
</evidence>
<dbReference type="AlphaFoldDB" id="B9XMG7"/>
<name>B9XMG7_PEDPL</name>
<comment type="caution">
    <text evidence="2">The sequence shown here is derived from an EMBL/GenBank/DDBJ whole genome shotgun (WGS) entry which is preliminary data.</text>
</comment>
<dbReference type="RefSeq" id="WP_007417006.1">
    <property type="nucleotide sequence ID" value="NZ_ABOX02000034.1"/>
</dbReference>
<reference evidence="2 3" key="1">
    <citation type="journal article" date="2011" name="J. Bacteriol.">
        <title>Genome sequence of 'Pedosphaera parvula' Ellin514, an aerobic Verrucomicrobial isolate from pasture soil.</title>
        <authorList>
            <person name="Kant R."/>
            <person name="van Passel M.W."/>
            <person name="Sangwan P."/>
            <person name="Palva A."/>
            <person name="Lucas S."/>
            <person name="Copeland A."/>
            <person name="Lapidus A."/>
            <person name="Glavina Del Rio T."/>
            <person name="Dalin E."/>
            <person name="Tice H."/>
            <person name="Bruce D."/>
            <person name="Goodwin L."/>
            <person name="Pitluck S."/>
            <person name="Chertkov O."/>
            <person name="Larimer F.W."/>
            <person name="Land M.L."/>
            <person name="Hauser L."/>
            <person name="Brettin T.S."/>
            <person name="Detter J.C."/>
            <person name="Han S."/>
            <person name="de Vos W.M."/>
            <person name="Janssen P.H."/>
            <person name="Smidt H."/>
        </authorList>
    </citation>
    <scope>NUCLEOTIDE SEQUENCE [LARGE SCALE GENOMIC DNA]</scope>
    <source>
        <strain evidence="2 3">Ellin514</strain>
    </source>
</reference>
<dbReference type="Proteomes" id="UP000003688">
    <property type="component" value="Unassembled WGS sequence"/>
</dbReference>
<accession>B9XMG7</accession>
<evidence type="ECO:0000256" key="1">
    <source>
        <dbReference type="SAM" id="Coils"/>
    </source>
</evidence>
<feature type="coiled-coil region" evidence="1">
    <location>
        <begin position="62"/>
        <end position="89"/>
    </location>
</feature>
<gene>
    <name evidence="2" type="ORF">Cflav_PD2058</name>
</gene>
<organism evidence="2 3">
    <name type="scientific">Pedosphaera parvula (strain Ellin514)</name>
    <dbReference type="NCBI Taxonomy" id="320771"/>
    <lineage>
        <taxon>Bacteria</taxon>
        <taxon>Pseudomonadati</taxon>
        <taxon>Verrucomicrobiota</taxon>
        <taxon>Pedosphaerae</taxon>
        <taxon>Pedosphaerales</taxon>
        <taxon>Pedosphaeraceae</taxon>
        <taxon>Pedosphaera</taxon>
    </lineage>
</organism>